<organism evidence="4 5">
    <name type="scientific">Phyllobacterium endophyticum</name>
    <dbReference type="NCBI Taxonomy" id="1149773"/>
    <lineage>
        <taxon>Bacteria</taxon>
        <taxon>Pseudomonadati</taxon>
        <taxon>Pseudomonadota</taxon>
        <taxon>Alphaproteobacteria</taxon>
        <taxon>Hyphomicrobiales</taxon>
        <taxon>Phyllobacteriaceae</taxon>
        <taxon>Phyllobacterium</taxon>
    </lineage>
</organism>
<dbReference type="PANTHER" id="PTHR43713:SF3">
    <property type="entry name" value="GLUTAMATE-1-SEMIALDEHYDE 2,1-AMINOMUTASE 1, CHLOROPLASTIC-RELATED"/>
    <property type="match status" value="1"/>
</dbReference>
<reference evidence="5" key="1">
    <citation type="submission" date="2017-11" db="EMBL/GenBank/DDBJ databases">
        <authorList>
            <person name="Kuznetsova I."/>
            <person name="Sazanova A."/>
            <person name="Chirak E."/>
            <person name="Safronova V."/>
            <person name="Willems A."/>
        </authorList>
    </citation>
    <scope>NUCLEOTIDE SEQUENCE [LARGE SCALE GENOMIC DNA]</scope>
    <source>
        <strain evidence="5">PEPV15</strain>
    </source>
</reference>
<proteinExistence type="inferred from homology"/>
<dbReference type="GO" id="GO:0030170">
    <property type="term" value="F:pyridoxal phosphate binding"/>
    <property type="evidence" value="ECO:0007669"/>
    <property type="project" value="InterPro"/>
</dbReference>
<name>A0A2P7AKF2_9HYPH</name>
<dbReference type="SUPFAM" id="SSF53383">
    <property type="entry name" value="PLP-dependent transferases"/>
    <property type="match status" value="1"/>
</dbReference>
<dbReference type="Proteomes" id="UP000241158">
    <property type="component" value="Unassembled WGS sequence"/>
</dbReference>
<comment type="cofactor">
    <cofactor evidence="1">
        <name>pyridoxal 5'-phosphate</name>
        <dbReference type="ChEBI" id="CHEBI:597326"/>
    </cofactor>
</comment>
<dbReference type="InterPro" id="IPR015421">
    <property type="entry name" value="PyrdxlP-dep_Trfase_major"/>
</dbReference>
<keyword evidence="4" id="KW-0032">Aminotransferase</keyword>
<dbReference type="AlphaFoldDB" id="A0A2P7AKF2"/>
<dbReference type="InterPro" id="IPR015424">
    <property type="entry name" value="PyrdxlP-dep_Trfase"/>
</dbReference>
<evidence type="ECO:0000313" key="5">
    <source>
        <dbReference type="Proteomes" id="UP000241158"/>
    </source>
</evidence>
<accession>A0A2P7AKF2</accession>
<evidence type="ECO:0000256" key="3">
    <source>
        <dbReference type="RuleBase" id="RU003560"/>
    </source>
</evidence>
<comment type="caution">
    <text evidence="4">The sequence shown here is derived from an EMBL/GenBank/DDBJ whole genome shotgun (WGS) entry which is preliminary data.</text>
</comment>
<comment type="similarity">
    <text evidence="3">Belongs to the class-III pyridoxal-phosphate-dependent aminotransferase family.</text>
</comment>
<dbReference type="GO" id="GO:0008483">
    <property type="term" value="F:transaminase activity"/>
    <property type="evidence" value="ECO:0007669"/>
    <property type="project" value="UniProtKB-KW"/>
</dbReference>
<dbReference type="OrthoDB" id="9801052at2"/>
<protein>
    <submittedName>
        <fullName evidence="4">Aspartate aminotransferase family protein</fullName>
    </submittedName>
</protein>
<dbReference type="Pfam" id="PF00202">
    <property type="entry name" value="Aminotran_3"/>
    <property type="match status" value="1"/>
</dbReference>
<dbReference type="EMBL" id="PGGN01000008">
    <property type="protein sequence ID" value="PSH54683.1"/>
    <property type="molecule type" value="Genomic_DNA"/>
</dbReference>
<dbReference type="PANTHER" id="PTHR43713">
    <property type="entry name" value="GLUTAMATE-1-SEMIALDEHYDE 2,1-AMINOMUTASE"/>
    <property type="match status" value="1"/>
</dbReference>
<evidence type="ECO:0000256" key="1">
    <source>
        <dbReference type="ARBA" id="ARBA00001933"/>
    </source>
</evidence>
<evidence type="ECO:0000313" key="4">
    <source>
        <dbReference type="EMBL" id="PSH54683.1"/>
    </source>
</evidence>
<dbReference type="Gene3D" id="3.40.640.10">
    <property type="entry name" value="Type I PLP-dependent aspartate aminotransferase-like (Major domain)"/>
    <property type="match status" value="1"/>
</dbReference>
<gene>
    <name evidence="4" type="ORF">CU100_26275</name>
</gene>
<dbReference type="Gene3D" id="3.90.1150.10">
    <property type="entry name" value="Aspartate Aminotransferase, domain 1"/>
    <property type="match status" value="1"/>
</dbReference>
<keyword evidence="5" id="KW-1185">Reference proteome</keyword>
<keyword evidence="2 3" id="KW-0663">Pyridoxal phosphate</keyword>
<keyword evidence="4" id="KW-0808">Transferase</keyword>
<sequence>MFPTLHSASKPWYDRALEVMPAGCSRRALYPMRSYAAGGEGSRLQTLDGEHLLDGSNNFMVLIHGHRHQATVEALGRQLGSGLCFGMADTSEVRLAEHIGGRVKALDQLMFCNSGSEAVMHALKAARVLTKRSKIVKCEGLYHGSYDFAEVSNAPPVEPGRQGFPQARANGPYMSPNIVEDVIVTPFNNLPVTEAIIKEHHASIAAILIDPLPSRIGYKRADRSFVEGLRSLCDSYGIILIFDEVASFRVAHGGAQSYYGVSPDLTVFGKIIGGGLPVGAVGGKEAMMRILDPREGSASMSFTGTFNANPLSMVAGLATLEAYDEHQISVLNAKGDRLRENIAAGAVKKGLPIEVSGEASFLAFYFAPRIGNDYHAVATRPEELSTVDHLWNAALDLNLLIDTSGRMNISTAYSDADIEEAGDIVLAAAETALNKSIRN</sequence>
<dbReference type="InterPro" id="IPR015422">
    <property type="entry name" value="PyrdxlP-dep_Trfase_small"/>
</dbReference>
<dbReference type="InterPro" id="IPR005814">
    <property type="entry name" value="Aminotrans_3"/>
</dbReference>
<evidence type="ECO:0000256" key="2">
    <source>
        <dbReference type="ARBA" id="ARBA00022898"/>
    </source>
</evidence>
<dbReference type="RefSeq" id="WP_106719587.1">
    <property type="nucleotide sequence ID" value="NZ_JACHXT010000003.1"/>
</dbReference>